<evidence type="ECO:0000313" key="6">
    <source>
        <dbReference type="Proteomes" id="UP000218615"/>
    </source>
</evidence>
<dbReference type="SUPFAM" id="SSF46785">
    <property type="entry name" value="Winged helix' DNA-binding domain"/>
    <property type="match status" value="1"/>
</dbReference>
<dbReference type="OrthoDB" id="10490at2157"/>
<dbReference type="EMBL" id="FZMP01000024">
    <property type="protein sequence ID" value="SNQ59451.1"/>
    <property type="molecule type" value="Genomic_DNA"/>
</dbReference>
<dbReference type="InterPro" id="IPR002577">
    <property type="entry name" value="HTH_HxlR"/>
</dbReference>
<feature type="domain" description="HTH hxlR-type" evidence="4">
    <location>
        <begin position="11"/>
        <end position="110"/>
    </location>
</feature>
<dbReference type="PANTHER" id="PTHR33204:SF18">
    <property type="entry name" value="TRANSCRIPTIONAL REGULATORY PROTEIN"/>
    <property type="match status" value="1"/>
</dbReference>
<dbReference type="RefSeq" id="WP_096203824.1">
    <property type="nucleotide sequence ID" value="NZ_FZMP01000024.1"/>
</dbReference>
<evidence type="ECO:0000256" key="1">
    <source>
        <dbReference type="ARBA" id="ARBA00023015"/>
    </source>
</evidence>
<dbReference type="PROSITE" id="PS51118">
    <property type="entry name" value="HTH_HXLR"/>
    <property type="match status" value="1"/>
</dbReference>
<evidence type="ECO:0000313" key="5">
    <source>
        <dbReference type="EMBL" id="SNQ59451.1"/>
    </source>
</evidence>
<dbReference type="Gene3D" id="1.10.10.10">
    <property type="entry name" value="Winged helix-like DNA-binding domain superfamily/Winged helix DNA-binding domain"/>
    <property type="match status" value="1"/>
</dbReference>
<accession>A0A284VJJ2</accession>
<evidence type="ECO:0000256" key="3">
    <source>
        <dbReference type="ARBA" id="ARBA00023163"/>
    </source>
</evidence>
<dbReference type="Proteomes" id="UP000218615">
    <property type="component" value="Unassembled WGS sequence"/>
</dbReference>
<dbReference type="Pfam" id="PF01638">
    <property type="entry name" value="HxlR"/>
    <property type="match status" value="1"/>
</dbReference>
<dbReference type="AlphaFoldDB" id="A0A284VJJ2"/>
<protein>
    <submittedName>
        <fullName evidence="5">Transcriptional regulator, HxlR family</fullName>
    </submittedName>
</protein>
<dbReference type="STRING" id="1392998.ANME2D_01433"/>
<sequence length="123" mass="13917">MTLQKESNCICPLGGVMDVISKKWALLVINTIGNSKKIRYSDIRDILGEINSKVLSDRLKELEEAGLIKREAYAEIPPRVEYSLTYDGEALRKAIVPLMKWVYSKNAERTNTPCDIAYLEKPA</sequence>
<keyword evidence="1" id="KW-0805">Transcription regulation</keyword>
<dbReference type="GO" id="GO:0003677">
    <property type="term" value="F:DNA binding"/>
    <property type="evidence" value="ECO:0007669"/>
    <property type="project" value="UniProtKB-KW"/>
</dbReference>
<gene>
    <name evidence="5" type="ORF">MNV_120018</name>
</gene>
<keyword evidence="6" id="KW-1185">Reference proteome</keyword>
<keyword evidence="2" id="KW-0238">DNA-binding</keyword>
<keyword evidence="3" id="KW-0804">Transcription</keyword>
<evidence type="ECO:0000256" key="2">
    <source>
        <dbReference type="ARBA" id="ARBA00023125"/>
    </source>
</evidence>
<organism evidence="5 6">
    <name type="scientific">Candidatus Methanoperedens nitratireducens</name>
    <dbReference type="NCBI Taxonomy" id="1392998"/>
    <lineage>
        <taxon>Archaea</taxon>
        <taxon>Methanobacteriati</taxon>
        <taxon>Methanobacteriota</taxon>
        <taxon>Stenosarchaea group</taxon>
        <taxon>Methanomicrobia</taxon>
        <taxon>Methanosarcinales</taxon>
        <taxon>ANME-2 cluster</taxon>
        <taxon>Candidatus Methanoperedentaceae</taxon>
        <taxon>Candidatus Methanoperedens</taxon>
    </lineage>
</organism>
<dbReference type="PANTHER" id="PTHR33204">
    <property type="entry name" value="TRANSCRIPTIONAL REGULATOR, MARR FAMILY"/>
    <property type="match status" value="1"/>
</dbReference>
<proteinExistence type="predicted"/>
<name>A0A284VJJ2_9EURY</name>
<evidence type="ECO:0000259" key="4">
    <source>
        <dbReference type="PROSITE" id="PS51118"/>
    </source>
</evidence>
<dbReference type="InterPro" id="IPR036390">
    <property type="entry name" value="WH_DNA-bd_sf"/>
</dbReference>
<reference evidence="6" key="1">
    <citation type="submission" date="2017-06" db="EMBL/GenBank/DDBJ databases">
        <authorList>
            <person name="Cremers G."/>
        </authorList>
    </citation>
    <scope>NUCLEOTIDE SEQUENCE [LARGE SCALE GENOMIC DNA]</scope>
</reference>
<dbReference type="InterPro" id="IPR036388">
    <property type="entry name" value="WH-like_DNA-bd_sf"/>
</dbReference>